<dbReference type="EMBL" id="CAXLJM020000068">
    <property type="protein sequence ID" value="CAL8123873.1"/>
    <property type="molecule type" value="Genomic_DNA"/>
</dbReference>
<feature type="compositionally biased region" description="Low complexity" evidence="1">
    <location>
        <begin position="228"/>
        <end position="241"/>
    </location>
</feature>
<feature type="chain" id="PRO_5046890831" evidence="2">
    <location>
        <begin position="28"/>
        <end position="719"/>
    </location>
</feature>
<keyword evidence="2" id="KW-0732">Signal</keyword>
<reference evidence="3 4" key="1">
    <citation type="submission" date="2024-08" db="EMBL/GenBank/DDBJ databases">
        <authorList>
            <person name="Cucini C."/>
            <person name="Frati F."/>
        </authorList>
    </citation>
    <scope>NUCLEOTIDE SEQUENCE [LARGE SCALE GENOMIC DNA]</scope>
</reference>
<feature type="signal peptide" evidence="2">
    <location>
        <begin position="1"/>
        <end position="27"/>
    </location>
</feature>
<evidence type="ECO:0000256" key="2">
    <source>
        <dbReference type="SAM" id="SignalP"/>
    </source>
</evidence>
<evidence type="ECO:0000256" key="1">
    <source>
        <dbReference type="SAM" id="MobiDB-lite"/>
    </source>
</evidence>
<feature type="region of interest" description="Disordered" evidence="1">
    <location>
        <begin position="275"/>
        <end position="297"/>
    </location>
</feature>
<name>A0ABP1R9V7_9HEXA</name>
<feature type="compositionally biased region" description="Polar residues" evidence="1">
    <location>
        <begin position="693"/>
        <end position="702"/>
    </location>
</feature>
<organism evidence="3 4">
    <name type="scientific">Orchesella dallaii</name>
    <dbReference type="NCBI Taxonomy" id="48710"/>
    <lineage>
        <taxon>Eukaryota</taxon>
        <taxon>Metazoa</taxon>
        <taxon>Ecdysozoa</taxon>
        <taxon>Arthropoda</taxon>
        <taxon>Hexapoda</taxon>
        <taxon>Collembola</taxon>
        <taxon>Entomobryomorpha</taxon>
        <taxon>Entomobryoidea</taxon>
        <taxon>Orchesellidae</taxon>
        <taxon>Orchesellinae</taxon>
        <taxon>Orchesella</taxon>
    </lineage>
</organism>
<evidence type="ECO:0000313" key="3">
    <source>
        <dbReference type="EMBL" id="CAL8123873.1"/>
    </source>
</evidence>
<evidence type="ECO:0000313" key="4">
    <source>
        <dbReference type="Proteomes" id="UP001642540"/>
    </source>
</evidence>
<comment type="caution">
    <text evidence="3">The sequence shown here is derived from an EMBL/GenBank/DDBJ whole genome shotgun (WGS) entry which is preliminary data.</text>
</comment>
<dbReference type="Proteomes" id="UP001642540">
    <property type="component" value="Unassembled WGS sequence"/>
</dbReference>
<gene>
    <name evidence="3" type="ORF">ODALV1_LOCUS20356</name>
</gene>
<feature type="region of interest" description="Disordered" evidence="1">
    <location>
        <begin position="685"/>
        <end position="719"/>
    </location>
</feature>
<feature type="region of interest" description="Disordered" evidence="1">
    <location>
        <begin position="207"/>
        <end position="260"/>
    </location>
</feature>
<proteinExistence type="predicted"/>
<keyword evidence="4" id="KW-1185">Reference proteome</keyword>
<sequence>MESSKGGLLMIKLILVTLLLPLPSCLGISPVSYSYEFHNLEQNSRSKRSGISFDFTDSDEMDLKEIADSAYADARAGDDASKKAVDDAAWEAESLLADADATIASNQIDSSDTAIPSKDGGGAPMVVEPPVINTTEIHLASSNTLRQVSNAVSRDDANSAIAYATGYSNNVTATVVSLTGDDAIALATNGSSADALALTRDGGGNALSGATTDGEHGTKSGAFSLGNGTATSAAESTGAGEAKSDAMAKENNATSSASAKEGGAISNAIAHQEGHALSQTSTTNGGSGKASALTTGGGDARSGALAVGGGNATAISKSADGKSVAETVAKDGGASYSASWAKKNGSSSANAVTFGGGGSQAEALASGRGSSVAKAYQMNAEDDYEESEEGIDMDMLLASFGFRDEEDFMNDPFFHTGESKDGKALDLIEDFYTRVLGGKSESQMKEFLGDNGISEEIQLSADSDEFLEGRNSVVNKEKSKEAMHSKETVKKVEETLQLTLNTDRHELKSRARLKQMVGDQDHPTGSTWWTPWHELKDGDDEDSSETSGTDYADSSETTWTQLYSDALKKYAAVASLATQVLVPNIEDGTEVGMEGQSGRSIVGNIELAKGLTSAEPVAAGINEANFSIQNSIADIDEILGMNNSAVITITVPVPVPEVVTEGTGGIQMDILGKLFDKNSTSLNHDDGLDADSEGSSATTATSMKKKGLGNEESPNITKL</sequence>
<protein>
    <submittedName>
        <fullName evidence="3">Uncharacterized protein</fullName>
    </submittedName>
</protein>
<feature type="region of interest" description="Disordered" evidence="1">
    <location>
        <begin position="516"/>
        <end position="555"/>
    </location>
</feature>
<accession>A0ABP1R9V7</accession>